<evidence type="ECO:0000313" key="2">
    <source>
        <dbReference type="EMBL" id="EFH13366.1"/>
    </source>
</evidence>
<protein>
    <submittedName>
        <fullName evidence="2">Uncharacterized protein</fullName>
    </submittedName>
</protein>
<feature type="chain" id="PRO_5003075646" evidence="1">
    <location>
        <begin position="19"/>
        <end position="119"/>
    </location>
</feature>
<evidence type="ECO:0000313" key="3">
    <source>
        <dbReference type="Proteomes" id="UP000005324"/>
    </source>
</evidence>
<dbReference type="RefSeq" id="WP_007003470.1">
    <property type="nucleotide sequence ID" value="NZ_GG770778.1"/>
</dbReference>
<organism evidence="2 3">
    <name type="scientific">Pseudoroseomonas cervicalis ATCC 49957</name>
    <dbReference type="NCBI Taxonomy" id="525371"/>
    <lineage>
        <taxon>Bacteria</taxon>
        <taxon>Pseudomonadati</taxon>
        <taxon>Pseudomonadota</taxon>
        <taxon>Alphaproteobacteria</taxon>
        <taxon>Acetobacterales</taxon>
        <taxon>Roseomonadaceae</taxon>
        <taxon>Roseomonas</taxon>
    </lineage>
</organism>
<evidence type="ECO:0000256" key="1">
    <source>
        <dbReference type="SAM" id="SignalP"/>
    </source>
</evidence>
<proteinExistence type="predicted"/>
<gene>
    <name evidence="2" type="ORF">HMPREF0731_0410</name>
</gene>
<accession>D5RH51</accession>
<feature type="signal peptide" evidence="1">
    <location>
        <begin position="1"/>
        <end position="18"/>
    </location>
</feature>
<reference evidence="2 3" key="1">
    <citation type="submission" date="2010-04" db="EMBL/GenBank/DDBJ databases">
        <authorList>
            <person name="Qin X."/>
            <person name="Bachman B."/>
            <person name="Battles P."/>
            <person name="Bell A."/>
            <person name="Bess C."/>
            <person name="Bickham C."/>
            <person name="Chaboub L."/>
            <person name="Chen D."/>
            <person name="Coyle M."/>
            <person name="Deiros D.R."/>
            <person name="Dinh H."/>
            <person name="Forbes L."/>
            <person name="Fowler G."/>
            <person name="Francisco L."/>
            <person name="Fu Q."/>
            <person name="Gubbala S."/>
            <person name="Hale W."/>
            <person name="Han Y."/>
            <person name="Hemphill L."/>
            <person name="Highlander S.K."/>
            <person name="Hirani K."/>
            <person name="Hogues M."/>
            <person name="Jackson L."/>
            <person name="Jakkamsetti A."/>
            <person name="Javaid M."/>
            <person name="Jiang H."/>
            <person name="Korchina V."/>
            <person name="Kovar C."/>
            <person name="Lara F."/>
            <person name="Lee S."/>
            <person name="Mata R."/>
            <person name="Mathew T."/>
            <person name="Moen C."/>
            <person name="Morales K."/>
            <person name="Munidasa M."/>
            <person name="Nazareth L."/>
            <person name="Ngo R."/>
            <person name="Nguyen L."/>
            <person name="Okwuonu G."/>
            <person name="Ongeri F."/>
            <person name="Patil S."/>
            <person name="Petrosino J."/>
            <person name="Pham C."/>
            <person name="Pham P."/>
            <person name="Pu L.-L."/>
            <person name="Puazo M."/>
            <person name="Raj R."/>
            <person name="Reid J."/>
            <person name="Rouhana J."/>
            <person name="Saada N."/>
            <person name="Shang Y."/>
            <person name="Simmons D."/>
            <person name="Thornton R."/>
            <person name="Warren J."/>
            <person name="Weissenberger G."/>
            <person name="Zhang J."/>
            <person name="Zhang L."/>
            <person name="Zhou C."/>
            <person name="Zhu D."/>
            <person name="Muzny D."/>
            <person name="Worley K."/>
            <person name="Gibbs R."/>
        </authorList>
    </citation>
    <scope>NUCLEOTIDE SEQUENCE [LARGE SCALE GENOMIC DNA]</scope>
    <source>
        <strain evidence="2 3">ATCC 49957</strain>
    </source>
</reference>
<name>D5RH51_9PROT</name>
<dbReference type="EMBL" id="ADVL01000080">
    <property type="protein sequence ID" value="EFH13366.1"/>
    <property type="molecule type" value="Genomic_DNA"/>
</dbReference>
<sequence length="119" mass="13116">MRPMLPALLLPALLAGCAAPGPTLEQRLATFINRPEGELVAQLGVPVRTYETGGRRFLQFEQQSTVLVPGDPWGYGYNPWGYRRPWTAPPSYAVMRCEMTFAVRQGLVESFTARGEGCG</sequence>
<keyword evidence="1" id="KW-0732">Signal</keyword>
<dbReference type="OrthoDB" id="7284935at2"/>
<dbReference type="HOGENOM" id="CLU_2059644_0_0_5"/>
<dbReference type="PROSITE" id="PS51257">
    <property type="entry name" value="PROKAR_LIPOPROTEIN"/>
    <property type="match status" value="1"/>
</dbReference>
<dbReference type="Proteomes" id="UP000005324">
    <property type="component" value="Unassembled WGS sequence"/>
</dbReference>
<dbReference type="AlphaFoldDB" id="D5RH51"/>
<keyword evidence="3" id="KW-1185">Reference proteome</keyword>
<comment type="caution">
    <text evidence="2">The sequence shown here is derived from an EMBL/GenBank/DDBJ whole genome shotgun (WGS) entry which is preliminary data.</text>
</comment>